<comment type="caution">
    <text evidence="2">The sequence shown here is derived from an EMBL/GenBank/DDBJ whole genome shotgun (WGS) entry which is preliminary data.</text>
</comment>
<evidence type="ECO:0000256" key="1">
    <source>
        <dbReference type="SAM" id="MobiDB-lite"/>
    </source>
</evidence>
<keyword evidence="3" id="KW-1185">Reference proteome</keyword>
<feature type="compositionally biased region" description="Basic and acidic residues" evidence="1">
    <location>
        <begin position="40"/>
        <end position="49"/>
    </location>
</feature>
<gene>
    <name evidence="2" type="ORF">J2T09_004721</name>
</gene>
<proteinExistence type="predicted"/>
<feature type="region of interest" description="Disordered" evidence="1">
    <location>
        <begin position="40"/>
        <end position="71"/>
    </location>
</feature>
<protein>
    <submittedName>
        <fullName evidence="2">Uncharacterized protein</fullName>
    </submittedName>
</protein>
<organism evidence="2 3">
    <name type="scientific">Neorhizobium huautlense</name>
    <dbReference type="NCBI Taxonomy" id="67774"/>
    <lineage>
        <taxon>Bacteria</taxon>
        <taxon>Pseudomonadati</taxon>
        <taxon>Pseudomonadota</taxon>
        <taxon>Alphaproteobacteria</taxon>
        <taxon>Hyphomicrobiales</taxon>
        <taxon>Rhizobiaceae</taxon>
        <taxon>Rhizobium/Agrobacterium group</taxon>
        <taxon>Neorhizobium</taxon>
    </lineage>
</organism>
<name>A0ABT9PZN9_9HYPH</name>
<accession>A0ABT9PZN9</accession>
<reference evidence="2 3" key="1">
    <citation type="submission" date="2023-07" db="EMBL/GenBank/DDBJ databases">
        <title>Sorghum-associated microbial communities from plants grown in Nebraska, USA.</title>
        <authorList>
            <person name="Schachtman D."/>
        </authorList>
    </citation>
    <scope>NUCLEOTIDE SEQUENCE [LARGE SCALE GENOMIC DNA]</scope>
    <source>
        <strain evidence="2 3">DS1307</strain>
    </source>
</reference>
<evidence type="ECO:0000313" key="2">
    <source>
        <dbReference type="EMBL" id="MDP9839941.1"/>
    </source>
</evidence>
<sequence>MDEWRRRISDDLEKMVDRAVTAGARQEDIFVELASSVEKLKSAHDRDPDPADAPSEIAVDEPANEWPAAEK</sequence>
<dbReference type="RefSeq" id="WP_306839064.1">
    <property type="nucleotide sequence ID" value="NZ_JAUSRF010000020.1"/>
</dbReference>
<evidence type="ECO:0000313" key="3">
    <source>
        <dbReference type="Proteomes" id="UP001241472"/>
    </source>
</evidence>
<dbReference type="Proteomes" id="UP001241472">
    <property type="component" value="Unassembled WGS sequence"/>
</dbReference>
<dbReference type="EMBL" id="JAUSRF010000020">
    <property type="protein sequence ID" value="MDP9839941.1"/>
    <property type="molecule type" value="Genomic_DNA"/>
</dbReference>